<sequence length="71" mass="8069">MQVIECHLSPILKLARWTVDTPEGQLKDFDNVQAYINRLGEESWELVSAINGSDHNGTVTKAILFFRRPKA</sequence>
<organism evidence="1">
    <name type="scientific">candidate division WOR-3 bacterium</name>
    <dbReference type="NCBI Taxonomy" id="2052148"/>
    <lineage>
        <taxon>Bacteria</taxon>
        <taxon>Bacteria division WOR-3</taxon>
    </lineage>
</organism>
<protein>
    <submittedName>
        <fullName evidence="1">DUF4177 domain-containing protein</fullName>
    </submittedName>
</protein>
<proteinExistence type="predicted"/>
<accession>A0A7C6AA58</accession>
<comment type="caution">
    <text evidence="1">The sequence shown here is derived from an EMBL/GenBank/DDBJ whole genome shotgun (WGS) entry which is preliminary data.</text>
</comment>
<reference evidence="1" key="1">
    <citation type="journal article" date="2020" name="mSystems">
        <title>Genome- and Community-Level Interaction Insights into Carbon Utilization and Element Cycling Functions of Hydrothermarchaeota in Hydrothermal Sediment.</title>
        <authorList>
            <person name="Zhou Z."/>
            <person name="Liu Y."/>
            <person name="Xu W."/>
            <person name="Pan J."/>
            <person name="Luo Z.H."/>
            <person name="Li M."/>
        </authorList>
    </citation>
    <scope>NUCLEOTIDE SEQUENCE [LARGE SCALE GENOMIC DNA]</scope>
    <source>
        <strain evidence="1">SpSt-876</strain>
    </source>
</reference>
<gene>
    <name evidence="1" type="ORF">ENW73_09215</name>
</gene>
<evidence type="ECO:0000313" key="1">
    <source>
        <dbReference type="EMBL" id="HHS53011.1"/>
    </source>
</evidence>
<dbReference type="EMBL" id="DTLI01000219">
    <property type="protein sequence ID" value="HHS53011.1"/>
    <property type="molecule type" value="Genomic_DNA"/>
</dbReference>
<dbReference type="AlphaFoldDB" id="A0A7C6AA58"/>
<name>A0A7C6AA58_UNCW3</name>
<dbReference type="Pfam" id="PF13783">
    <property type="entry name" value="DUF4177"/>
    <property type="match status" value="1"/>
</dbReference>
<dbReference type="InterPro" id="IPR025234">
    <property type="entry name" value="YjzH-like"/>
</dbReference>